<dbReference type="STRING" id="1346330.M472_20880"/>
<dbReference type="EMBL" id="ATDL01000003">
    <property type="protein sequence ID" value="ERJ61211.1"/>
    <property type="molecule type" value="Genomic_DNA"/>
</dbReference>
<dbReference type="AlphaFoldDB" id="U2HHI2"/>
<reference evidence="1 2" key="1">
    <citation type="journal article" date="2013" name="Genome Announc.">
        <title>The Draft Genome Sequence of Sphingomonas paucimobilis Strain HER1398 (Proteobacteria), Host to the Giant PAU Phage, Indicates That It Is a Member of the Genus Sphingobacterium (Bacteroidetes).</title>
        <authorList>
            <person name="White R.A.III."/>
            <person name="Suttle C.A."/>
        </authorList>
    </citation>
    <scope>NUCLEOTIDE SEQUENCE [LARGE SCALE GENOMIC DNA]</scope>
    <source>
        <strain evidence="1 2">HER1398</strain>
    </source>
</reference>
<dbReference type="InterPro" id="IPR036390">
    <property type="entry name" value="WH_DNA-bd_sf"/>
</dbReference>
<keyword evidence="2" id="KW-1185">Reference proteome</keyword>
<dbReference type="Proteomes" id="UP000016584">
    <property type="component" value="Unassembled WGS sequence"/>
</dbReference>
<evidence type="ECO:0000313" key="1">
    <source>
        <dbReference type="EMBL" id="ERJ61211.1"/>
    </source>
</evidence>
<accession>U2HHI2</accession>
<sequence length="91" mass="10541">MAHNNIVNNSVDMSKTEKAVIALLHERKVFMDVEEIFLLLNPAAKCYSYAAVYHSVRTLRQKGAIISESRPLERRKYFRISKDWIGNDIES</sequence>
<dbReference type="Gene3D" id="1.10.10.10">
    <property type="entry name" value="Winged helix-like DNA-binding domain superfamily/Winged helix DNA-binding domain"/>
    <property type="match status" value="1"/>
</dbReference>
<protein>
    <recommendedName>
        <fullName evidence="3">Transcription regulator PadR N-terminal domain-containing protein</fullName>
    </recommendedName>
</protein>
<organism evidence="1 2">
    <name type="scientific">Sphingobacterium paucimobilis HER1398</name>
    <dbReference type="NCBI Taxonomy" id="1346330"/>
    <lineage>
        <taxon>Bacteria</taxon>
        <taxon>Pseudomonadati</taxon>
        <taxon>Bacteroidota</taxon>
        <taxon>Sphingobacteriia</taxon>
        <taxon>Sphingobacteriales</taxon>
        <taxon>Sphingobacteriaceae</taxon>
        <taxon>Sphingobacterium</taxon>
    </lineage>
</organism>
<proteinExistence type="predicted"/>
<gene>
    <name evidence="1" type="ORF">M472_20880</name>
</gene>
<evidence type="ECO:0008006" key="3">
    <source>
        <dbReference type="Google" id="ProtNLM"/>
    </source>
</evidence>
<dbReference type="SUPFAM" id="SSF46785">
    <property type="entry name" value="Winged helix' DNA-binding domain"/>
    <property type="match status" value="1"/>
</dbReference>
<comment type="caution">
    <text evidence="1">The sequence shown here is derived from an EMBL/GenBank/DDBJ whole genome shotgun (WGS) entry which is preliminary data.</text>
</comment>
<evidence type="ECO:0000313" key="2">
    <source>
        <dbReference type="Proteomes" id="UP000016584"/>
    </source>
</evidence>
<dbReference type="InterPro" id="IPR036388">
    <property type="entry name" value="WH-like_DNA-bd_sf"/>
</dbReference>
<name>U2HHI2_9SPHI</name>
<dbReference type="PATRIC" id="fig|1346330.5.peg.458"/>